<feature type="transmembrane region" description="Helical" evidence="2">
    <location>
        <begin position="313"/>
        <end position="330"/>
    </location>
</feature>
<dbReference type="NCBIfam" id="TIGR03663">
    <property type="entry name" value="flippase activity-associated protein Agl23"/>
    <property type="match status" value="1"/>
</dbReference>
<feature type="transmembrane region" description="Helical" evidence="2">
    <location>
        <begin position="16"/>
        <end position="39"/>
    </location>
</feature>
<dbReference type="EMBL" id="FODV01000009">
    <property type="protein sequence ID" value="SEO96956.1"/>
    <property type="molecule type" value="Genomic_DNA"/>
</dbReference>
<feature type="region of interest" description="Disordered" evidence="1">
    <location>
        <begin position="574"/>
        <end position="604"/>
    </location>
</feature>
<feature type="transmembrane region" description="Helical" evidence="2">
    <location>
        <begin position="342"/>
        <end position="360"/>
    </location>
</feature>
<keyword evidence="5" id="KW-1185">Reference proteome</keyword>
<dbReference type="PANTHER" id="PTHR41710:SF2">
    <property type="entry name" value="GLYCOSYL TRANSFERASE FAMILY 39_83 DOMAIN-CONTAINING PROTEIN"/>
    <property type="match status" value="1"/>
</dbReference>
<dbReference type="PIRSF" id="PIRSF030218">
    <property type="entry name" value="Mannosyltr_MA4085_prd"/>
    <property type="match status" value="1"/>
</dbReference>
<dbReference type="InterPro" id="IPR038731">
    <property type="entry name" value="RgtA/B/C-like"/>
</dbReference>
<keyword evidence="2" id="KW-0812">Transmembrane</keyword>
<dbReference type="OrthoDB" id="313515at2157"/>
<evidence type="ECO:0000256" key="1">
    <source>
        <dbReference type="SAM" id="MobiDB-lite"/>
    </source>
</evidence>
<dbReference type="AlphaFoldDB" id="A0A1H8U1M5"/>
<sequence>MSTDDRVGPRSADRTFLAVLAVTALALVARLVGLGTRVMHWDEGRVGYWILRYHETGEFYYRPIIHGPFLPVVNDYVFTVLPPSDFSARLVVAVVGGLLPLTALLFRTRLRDSETAALALFLAVNPLFVYYSRFMRNDVLVAAFSFAALGFFVYGYDRTDPKYLYPAGAALALGLTAKENGLVYVVCYLGAAFLLFDHRLVRAAQAGRPVRETAHDYLIYAKTGLSSWAGDVKTGVFWLLTHTAVGVAAFLVVVVFFYAPRPELWQLFGDVTMAPDVLERATVGAWERFYGQWASGSHQAHDYLPFLFDLLETIVYGSGVLVVFALLGFVVDGYSSDRPRDLVAFAAYWGIASVVGYPVATDIQAPWAAIHVVLPLAIPAAVGAGYVYRTARQSVAIEDAVGTTIAALVILSAVVGVAGANVTYVDSTSEDDKQVLQWAQPNNDLKDTLLKIEQVSRTNEGHDVLFYGTKHPSTGESLFYVKDESAPLENWQVSNWHSRLPLPWYTEMYGANVTSTPPNVTATEMAQDAPPVVIAYDWNRSEIEEALPGYTVYEHKFKLWSEEIVVFVDESQLPDSRQADVRQPDPRSRDTTARLDPATVASPR</sequence>
<feature type="transmembrane region" description="Helical" evidence="2">
    <location>
        <begin position="90"/>
        <end position="110"/>
    </location>
</feature>
<evidence type="ECO:0000256" key="2">
    <source>
        <dbReference type="SAM" id="Phobius"/>
    </source>
</evidence>
<evidence type="ECO:0000313" key="4">
    <source>
        <dbReference type="EMBL" id="SEO96956.1"/>
    </source>
</evidence>
<gene>
    <name evidence="4" type="ORF">SAMN04487948_10961</name>
</gene>
<evidence type="ECO:0000259" key="3">
    <source>
        <dbReference type="Pfam" id="PF13231"/>
    </source>
</evidence>
<evidence type="ECO:0000313" key="5">
    <source>
        <dbReference type="Proteomes" id="UP000199126"/>
    </source>
</evidence>
<feature type="transmembrane region" description="Helical" evidence="2">
    <location>
        <begin position="139"/>
        <end position="156"/>
    </location>
</feature>
<dbReference type="InterPro" id="IPR019962">
    <property type="entry name" value="CHP03663"/>
</dbReference>
<dbReference type="RefSeq" id="WP_089825734.1">
    <property type="nucleotide sequence ID" value="NZ_FODV01000009.1"/>
</dbReference>
<feature type="transmembrane region" description="Helical" evidence="2">
    <location>
        <begin position="236"/>
        <end position="259"/>
    </location>
</feature>
<organism evidence="4 5">
    <name type="scientific">Halogranum amylolyticum</name>
    <dbReference type="NCBI Taxonomy" id="660520"/>
    <lineage>
        <taxon>Archaea</taxon>
        <taxon>Methanobacteriati</taxon>
        <taxon>Methanobacteriota</taxon>
        <taxon>Stenosarchaea group</taxon>
        <taxon>Halobacteria</taxon>
        <taxon>Halobacteriales</taxon>
        <taxon>Haloferacaceae</taxon>
    </lineage>
</organism>
<feature type="transmembrane region" description="Helical" evidence="2">
    <location>
        <begin position="116"/>
        <end position="132"/>
    </location>
</feature>
<reference evidence="5" key="1">
    <citation type="submission" date="2016-10" db="EMBL/GenBank/DDBJ databases">
        <authorList>
            <person name="Varghese N."/>
            <person name="Submissions S."/>
        </authorList>
    </citation>
    <scope>NUCLEOTIDE SEQUENCE [LARGE SCALE GENOMIC DNA]</scope>
    <source>
        <strain evidence="5">CGMCC 1.10121</strain>
    </source>
</reference>
<proteinExistence type="predicted"/>
<keyword evidence="2" id="KW-0472">Membrane</keyword>
<feature type="transmembrane region" description="Helical" evidence="2">
    <location>
        <begin position="400"/>
        <end position="424"/>
    </location>
</feature>
<protein>
    <submittedName>
        <fullName evidence="4">TIGR03663 family protein</fullName>
    </submittedName>
</protein>
<name>A0A1H8U1M5_9EURY</name>
<keyword evidence="2" id="KW-1133">Transmembrane helix</keyword>
<feature type="transmembrane region" description="Helical" evidence="2">
    <location>
        <begin position="181"/>
        <end position="201"/>
    </location>
</feature>
<feature type="transmembrane region" description="Helical" evidence="2">
    <location>
        <begin position="366"/>
        <end position="388"/>
    </location>
</feature>
<accession>A0A1H8U1M5</accession>
<dbReference type="Proteomes" id="UP000199126">
    <property type="component" value="Unassembled WGS sequence"/>
</dbReference>
<dbReference type="Pfam" id="PF13231">
    <property type="entry name" value="PMT_2"/>
    <property type="match status" value="1"/>
</dbReference>
<dbReference type="InterPro" id="IPR016950">
    <property type="entry name" value="Manno-Trfase_MA4085_prd"/>
</dbReference>
<feature type="domain" description="Glycosyltransferase RgtA/B/C/D-like" evidence="3">
    <location>
        <begin position="66"/>
        <end position="200"/>
    </location>
</feature>
<feature type="compositionally biased region" description="Basic and acidic residues" evidence="1">
    <location>
        <begin position="577"/>
        <end position="593"/>
    </location>
</feature>
<dbReference type="PANTHER" id="PTHR41710">
    <property type="entry name" value="GLYCOSYL TRANSFERASE, FAMILY 39"/>
    <property type="match status" value="1"/>
</dbReference>